<dbReference type="AlphaFoldDB" id="A0A1V4IT25"/>
<comment type="caution">
    <text evidence="1">The sequence shown here is derived from an EMBL/GenBank/DDBJ whole genome shotgun (WGS) entry which is preliminary data.</text>
</comment>
<dbReference type="Proteomes" id="UP000191056">
    <property type="component" value="Unassembled WGS sequence"/>
</dbReference>
<keyword evidence="2" id="KW-1185">Reference proteome</keyword>
<dbReference type="EMBL" id="MZGT01000020">
    <property type="protein sequence ID" value="OPJ62955.1"/>
    <property type="molecule type" value="Genomic_DNA"/>
</dbReference>
<name>A0A1V4IT25_9CLOT</name>
<sequence length="84" mass="9278">MNLIQEKTIIKIISIYKKTENIEIVNNNIANDIQETSAESEKISAPAQEVDPGINVLSNKALEGRNVASKSKERAIEVRNKGIT</sequence>
<evidence type="ECO:0000313" key="2">
    <source>
        <dbReference type="Proteomes" id="UP000191056"/>
    </source>
</evidence>
<protein>
    <submittedName>
        <fullName evidence="1">Uncharacterized protein</fullName>
    </submittedName>
</protein>
<accession>A0A1V4IT25</accession>
<gene>
    <name evidence="1" type="ORF">CLCHR_17840</name>
</gene>
<organism evidence="1 2">
    <name type="scientific">Clostridium chromiireducens</name>
    <dbReference type="NCBI Taxonomy" id="225345"/>
    <lineage>
        <taxon>Bacteria</taxon>
        <taxon>Bacillati</taxon>
        <taxon>Bacillota</taxon>
        <taxon>Clostridia</taxon>
        <taxon>Eubacteriales</taxon>
        <taxon>Clostridiaceae</taxon>
        <taxon>Clostridium</taxon>
    </lineage>
</organism>
<proteinExistence type="predicted"/>
<reference evidence="1 2" key="1">
    <citation type="submission" date="2017-03" db="EMBL/GenBank/DDBJ databases">
        <title>Genome sequence of Clostridium chromiireducens DSM 23318.</title>
        <authorList>
            <person name="Poehlein A."/>
            <person name="Daniel R."/>
        </authorList>
    </citation>
    <scope>NUCLEOTIDE SEQUENCE [LARGE SCALE GENOMIC DNA]</scope>
    <source>
        <strain evidence="1 2">DSM 23318</strain>
    </source>
</reference>
<dbReference type="STRING" id="225345.CLCHR_17840"/>
<evidence type="ECO:0000313" key="1">
    <source>
        <dbReference type="EMBL" id="OPJ62955.1"/>
    </source>
</evidence>
<dbReference type="RefSeq" id="WP_079439345.1">
    <property type="nucleotide sequence ID" value="NZ_MZGT01000020.1"/>
</dbReference>